<dbReference type="EMBL" id="QGKX02001521">
    <property type="protein sequence ID" value="KAF3511972.1"/>
    <property type="molecule type" value="Genomic_DNA"/>
</dbReference>
<feature type="region of interest" description="Disordered" evidence="1">
    <location>
        <begin position="299"/>
        <end position="323"/>
    </location>
</feature>
<organism evidence="2 3">
    <name type="scientific">Brassica cretica</name>
    <name type="common">Mustard</name>
    <dbReference type="NCBI Taxonomy" id="69181"/>
    <lineage>
        <taxon>Eukaryota</taxon>
        <taxon>Viridiplantae</taxon>
        <taxon>Streptophyta</taxon>
        <taxon>Embryophyta</taxon>
        <taxon>Tracheophyta</taxon>
        <taxon>Spermatophyta</taxon>
        <taxon>Magnoliopsida</taxon>
        <taxon>eudicotyledons</taxon>
        <taxon>Gunneridae</taxon>
        <taxon>Pentapetalae</taxon>
        <taxon>rosids</taxon>
        <taxon>malvids</taxon>
        <taxon>Brassicales</taxon>
        <taxon>Brassicaceae</taxon>
        <taxon>Brassiceae</taxon>
        <taxon>Brassica</taxon>
    </lineage>
</organism>
<reference evidence="2" key="1">
    <citation type="submission" date="2019-12" db="EMBL/GenBank/DDBJ databases">
        <title>Genome sequencing and annotation of Brassica cretica.</title>
        <authorList>
            <person name="Studholme D.J."/>
            <person name="Sarris P."/>
        </authorList>
    </citation>
    <scope>NUCLEOTIDE SEQUENCE</scope>
    <source>
        <strain evidence="2">PFS-109/04</strain>
        <tissue evidence="2">Leaf</tissue>
    </source>
</reference>
<dbReference type="AlphaFoldDB" id="A0A8S9PF01"/>
<accession>A0A8S9PF01</accession>
<evidence type="ECO:0000256" key="1">
    <source>
        <dbReference type="SAM" id="MobiDB-lite"/>
    </source>
</evidence>
<protein>
    <submittedName>
        <fullName evidence="2">Uncharacterized protein</fullName>
    </submittedName>
</protein>
<name>A0A8S9PF01_BRACR</name>
<feature type="region of interest" description="Disordered" evidence="1">
    <location>
        <begin position="101"/>
        <end position="122"/>
    </location>
</feature>
<sequence>MNEQTLTQYFTARLFVKLPSSSVLVVAPTHQPEVQFPQGTGAQVETGVPFVPDALAQPSGSSTTLILIEGNEKANESMPPPPARKEIVLALHASSATPIVQPKGRKRKCVRGNDGESSQHEGLNLASGLRGKFVSLIDGMISECGSEVSHLARDLTEMQGRLSESGAMLKSLGDSHSAKVSKLEVQIGELERDLGNGYSVCVYVRGAMTISTYVSCYCFDLIPYRFKVRDRFSAYMTCLRYYPCVGCMRVIFARWLSLFRTLGVRCDQQRTWWISSTRFLAGSSFLGVFTTPRNAKDQTKAIGNIPRPTPDRSEYDDQNTDESSSIVTQLPYLHAVRSLRSDRASILLGRYVATELGPRSVAT</sequence>
<proteinExistence type="predicted"/>
<gene>
    <name evidence="2" type="ORF">F2Q69_00009659</name>
</gene>
<dbReference type="Proteomes" id="UP000712600">
    <property type="component" value="Unassembled WGS sequence"/>
</dbReference>
<evidence type="ECO:0000313" key="3">
    <source>
        <dbReference type="Proteomes" id="UP000712600"/>
    </source>
</evidence>
<comment type="caution">
    <text evidence="2">The sequence shown here is derived from an EMBL/GenBank/DDBJ whole genome shotgun (WGS) entry which is preliminary data.</text>
</comment>
<evidence type="ECO:0000313" key="2">
    <source>
        <dbReference type="EMBL" id="KAF3511972.1"/>
    </source>
</evidence>